<dbReference type="Proteomes" id="UP001224775">
    <property type="component" value="Unassembled WGS sequence"/>
</dbReference>
<evidence type="ECO:0000313" key="3">
    <source>
        <dbReference type="Proteomes" id="UP001224775"/>
    </source>
</evidence>
<reference evidence="2" key="1">
    <citation type="submission" date="2023-06" db="EMBL/GenBank/DDBJ databases">
        <title>Survivors Of The Sea: Transcriptome response of Skeletonema marinoi to long-term dormancy.</title>
        <authorList>
            <person name="Pinder M.I.M."/>
            <person name="Kourtchenko O."/>
            <person name="Robertson E.K."/>
            <person name="Larsson T."/>
            <person name="Maumus F."/>
            <person name="Osuna-Cruz C.M."/>
            <person name="Vancaester E."/>
            <person name="Stenow R."/>
            <person name="Vandepoele K."/>
            <person name="Ploug H."/>
            <person name="Bruchert V."/>
            <person name="Godhe A."/>
            <person name="Topel M."/>
        </authorList>
    </citation>
    <scope>NUCLEOTIDE SEQUENCE</scope>
    <source>
        <strain evidence="2">R05AC</strain>
    </source>
</reference>
<accession>A0AAD8Y852</accession>
<proteinExistence type="predicted"/>
<feature type="compositionally biased region" description="Polar residues" evidence="1">
    <location>
        <begin position="1"/>
        <end position="13"/>
    </location>
</feature>
<feature type="region of interest" description="Disordered" evidence="1">
    <location>
        <begin position="44"/>
        <end position="68"/>
    </location>
</feature>
<feature type="region of interest" description="Disordered" evidence="1">
    <location>
        <begin position="212"/>
        <end position="243"/>
    </location>
</feature>
<feature type="compositionally biased region" description="Low complexity" evidence="1">
    <location>
        <begin position="110"/>
        <end position="122"/>
    </location>
</feature>
<gene>
    <name evidence="2" type="ORF">QTG54_008180</name>
</gene>
<feature type="compositionally biased region" description="Basic and acidic residues" evidence="1">
    <location>
        <begin position="89"/>
        <end position="100"/>
    </location>
</feature>
<sequence length="658" mass="72133">MRQQSSNIISSEKTSVDRSLMTPDNGNTASAPISVAERIAALQKDMGGSSTYKPPDAHKLPTTARPPTAMSKRINALADRIAAFQNTKTVDDDQRDDRTTESTVGEIVLSSPEPSRRSNNNNLFPSDAISSCKTQIDDIGFPSSAKSSVLSPTWKASTPMNKTAVSGNELKFSAAILTQSPQVVTESDCDGDELEAVEVAVIKLGVDEEVNSLKGDDNDVKQTEEILNKSSTSEQKKLSDTDASISFDSLPSEYLEPQVVTEKDCNGDELEAVEVAIIKLGVDKEMNSWKGDDNNVKQTENSCNEFTAELPIFTYNVPLKGKMPFNSTISEQKKLPDANATSNVSISFDSVPPEYLDSTWNLSPEKCKPVEPVSSDDDLFIVKASNTAEEWNEPIESDATPKEFKEHCMSGGDQASSKVVVPECSDNINSLSKMEPDSSFVQKDVEHLKKEVPTEYQLSKNQLTAQPQKPSLVSEAAAELRARKAARQGKIHVAKDQPKLQDRPREVSKKFPPVLLEQYDHPANLPSEDQTSPTGVDNFGTEEDAQTKFRFGDVNNVTVISAISAVTPDVTVQSDFTKIFENDLLDEQQRHLQDQSMNAIVQNVEHDWFNAKQLITKSVTSNQALIGVFESSLGVLADKVAEGYDMFASEFQENLLTT</sequence>
<name>A0AAD8Y852_9STRA</name>
<dbReference type="EMBL" id="JATAAI010000014">
    <property type="protein sequence ID" value="KAK1740928.1"/>
    <property type="molecule type" value="Genomic_DNA"/>
</dbReference>
<organism evidence="2 3">
    <name type="scientific">Skeletonema marinoi</name>
    <dbReference type="NCBI Taxonomy" id="267567"/>
    <lineage>
        <taxon>Eukaryota</taxon>
        <taxon>Sar</taxon>
        <taxon>Stramenopiles</taxon>
        <taxon>Ochrophyta</taxon>
        <taxon>Bacillariophyta</taxon>
        <taxon>Coscinodiscophyceae</taxon>
        <taxon>Thalassiosirophycidae</taxon>
        <taxon>Thalassiosirales</taxon>
        <taxon>Skeletonemataceae</taxon>
        <taxon>Skeletonema</taxon>
        <taxon>Skeletonema marinoi-dohrnii complex</taxon>
    </lineage>
</organism>
<feature type="region of interest" description="Disordered" evidence="1">
    <location>
        <begin position="1"/>
        <end position="32"/>
    </location>
</feature>
<evidence type="ECO:0000256" key="1">
    <source>
        <dbReference type="SAM" id="MobiDB-lite"/>
    </source>
</evidence>
<feature type="compositionally biased region" description="Basic and acidic residues" evidence="1">
    <location>
        <begin position="214"/>
        <end position="227"/>
    </location>
</feature>
<keyword evidence="3" id="KW-1185">Reference proteome</keyword>
<dbReference type="AlphaFoldDB" id="A0AAD8Y852"/>
<feature type="region of interest" description="Disordered" evidence="1">
    <location>
        <begin position="85"/>
        <end position="126"/>
    </location>
</feature>
<feature type="compositionally biased region" description="Polar residues" evidence="1">
    <location>
        <begin position="22"/>
        <end position="31"/>
    </location>
</feature>
<feature type="region of interest" description="Disordered" evidence="1">
    <location>
        <begin position="486"/>
        <end position="505"/>
    </location>
</feature>
<feature type="compositionally biased region" description="Basic and acidic residues" evidence="1">
    <location>
        <begin position="493"/>
        <end position="505"/>
    </location>
</feature>
<evidence type="ECO:0000313" key="2">
    <source>
        <dbReference type="EMBL" id="KAK1740928.1"/>
    </source>
</evidence>
<protein>
    <submittedName>
        <fullName evidence="2">Uncharacterized protein</fullName>
    </submittedName>
</protein>
<comment type="caution">
    <text evidence="2">The sequence shown here is derived from an EMBL/GenBank/DDBJ whole genome shotgun (WGS) entry which is preliminary data.</text>
</comment>